<dbReference type="EMBL" id="AOLW01000064">
    <property type="protein sequence ID" value="EMA14481.1"/>
    <property type="molecule type" value="Genomic_DNA"/>
</dbReference>
<keyword evidence="3" id="KW-1185">Reference proteome</keyword>
<keyword evidence="1" id="KW-0812">Transmembrane</keyword>
<comment type="caution">
    <text evidence="2">The sequence shown here is derived from an EMBL/GenBank/DDBJ whole genome shotgun (WGS) entry which is preliminary data.</text>
</comment>
<keyword evidence="1" id="KW-1133">Transmembrane helix</keyword>
<gene>
    <name evidence="2" type="ORF">C442_20181</name>
</gene>
<evidence type="ECO:0000313" key="3">
    <source>
        <dbReference type="Proteomes" id="UP000011623"/>
    </source>
</evidence>
<keyword evidence="1" id="KW-0472">Membrane</keyword>
<dbReference type="Proteomes" id="UP000011623">
    <property type="component" value="Unassembled WGS sequence"/>
</dbReference>
<proteinExistence type="predicted"/>
<sequence length="108" mass="11570">MERIDIKQICKVMVLTFVLLTVFASPAAAQPAQQQQLKDQMNQVGDFLAIVISAVAIPNGAFGVFQYMTAGTDSEQSDKGRKRIRNSFIGVAGATAVVTAVQLLNALI</sequence>
<evidence type="ECO:0000256" key="1">
    <source>
        <dbReference type="SAM" id="Phobius"/>
    </source>
</evidence>
<accession>M0JZV5</accession>
<name>M0JZV5_9EURY</name>
<dbReference type="PATRIC" id="fig|1227452.3.peg.3991"/>
<feature type="transmembrane region" description="Helical" evidence="1">
    <location>
        <begin position="47"/>
        <end position="67"/>
    </location>
</feature>
<dbReference type="AlphaFoldDB" id="M0JZV5"/>
<evidence type="ECO:0000313" key="2">
    <source>
        <dbReference type="EMBL" id="EMA14481.1"/>
    </source>
</evidence>
<organism evidence="2 3">
    <name type="scientific">Haloarcula amylolytica JCM 13557</name>
    <dbReference type="NCBI Taxonomy" id="1227452"/>
    <lineage>
        <taxon>Archaea</taxon>
        <taxon>Methanobacteriati</taxon>
        <taxon>Methanobacteriota</taxon>
        <taxon>Stenosarchaea group</taxon>
        <taxon>Halobacteria</taxon>
        <taxon>Halobacteriales</taxon>
        <taxon>Haloarculaceae</taxon>
        <taxon>Haloarcula</taxon>
    </lineage>
</organism>
<reference evidence="2 3" key="1">
    <citation type="journal article" date="2014" name="PLoS Genet.">
        <title>Phylogenetically driven sequencing of extremely halophilic archaea reveals strategies for static and dynamic osmo-response.</title>
        <authorList>
            <person name="Becker E.A."/>
            <person name="Seitzer P.M."/>
            <person name="Tritt A."/>
            <person name="Larsen D."/>
            <person name="Krusor M."/>
            <person name="Yao A.I."/>
            <person name="Wu D."/>
            <person name="Madern D."/>
            <person name="Eisen J.A."/>
            <person name="Darling A.E."/>
            <person name="Facciotti M.T."/>
        </authorList>
    </citation>
    <scope>NUCLEOTIDE SEQUENCE [LARGE SCALE GENOMIC DNA]</scope>
    <source>
        <strain evidence="2 3">JCM 13557</strain>
    </source>
</reference>
<feature type="transmembrane region" description="Helical" evidence="1">
    <location>
        <begin position="88"/>
        <end position="107"/>
    </location>
</feature>
<protein>
    <submittedName>
        <fullName evidence="2">Uncharacterized protein</fullName>
    </submittedName>
</protein>